<evidence type="ECO:0000313" key="1">
    <source>
        <dbReference type="EMBL" id="GMH14312.1"/>
    </source>
</evidence>
<evidence type="ECO:0000313" key="2">
    <source>
        <dbReference type="Proteomes" id="UP001279734"/>
    </source>
</evidence>
<proteinExistence type="predicted"/>
<dbReference type="EMBL" id="BSYO01000013">
    <property type="protein sequence ID" value="GMH14312.1"/>
    <property type="molecule type" value="Genomic_DNA"/>
</dbReference>
<dbReference type="Proteomes" id="UP001279734">
    <property type="component" value="Unassembled WGS sequence"/>
</dbReference>
<reference evidence="1" key="1">
    <citation type="submission" date="2023-05" db="EMBL/GenBank/DDBJ databases">
        <title>Nepenthes gracilis genome sequencing.</title>
        <authorList>
            <person name="Fukushima K."/>
        </authorList>
    </citation>
    <scope>NUCLEOTIDE SEQUENCE</scope>
    <source>
        <strain evidence="1">SING2019-196</strain>
    </source>
</reference>
<sequence length="85" mass="9674">MQWLMSKQQLDTVGKAGHLFLLFNFVTSKVSCFGESLESDTGDNWRLEIPAGRQQEVCSVRENVPITSGWRQGCLPSHYCLVQKR</sequence>
<name>A0AAD3SPM9_NEPGR</name>
<organism evidence="1 2">
    <name type="scientific">Nepenthes gracilis</name>
    <name type="common">Slender pitcher plant</name>
    <dbReference type="NCBI Taxonomy" id="150966"/>
    <lineage>
        <taxon>Eukaryota</taxon>
        <taxon>Viridiplantae</taxon>
        <taxon>Streptophyta</taxon>
        <taxon>Embryophyta</taxon>
        <taxon>Tracheophyta</taxon>
        <taxon>Spermatophyta</taxon>
        <taxon>Magnoliopsida</taxon>
        <taxon>eudicotyledons</taxon>
        <taxon>Gunneridae</taxon>
        <taxon>Pentapetalae</taxon>
        <taxon>Caryophyllales</taxon>
        <taxon>Nepenthaceae</taxon>
        <taxon>Nepenthes</taxon>
    </lineage>
</organism>
<dbReference type="AlphaFoldDB" id="A0AAD3SPM9"/>
<comment type="caution">
    <text evidence="1">The sequence shown here is derived from an EMBL/GenBank/DDBJ whole genome shotgun (WGS) entry which is preliminary data.</text>
</comment>
<accession>A0AAD3SPM9</accession>
<keyword evidence="2" id="KW-1185">Reference proteome</keyword>
<gene>
    <name evidence="1" type="ORF">Nepgr_016153</name>
</gene>
<protein>
    <submittedName>
        <fullName evidence="1">Uncharacterized protein</fullName>
    </submittedName>
</protein>